<protein>
    <submittedName>
        <fullName evidence="16">Gasdermin-A-like</fullName>
    </submittedName>
</protein>
<dbReference type="GO" id="GO:0005737">
    <property type="term" value="C:cytoplasm"/>
    <property type="evidence" value="ECO:0007669"/>
    <property type="project" value="UniProtKB-SubCell"/>
</dbReference>
<dbReference type="GO" id="GO:0005546">
    <property type="term" value="F:phosphatidylinositol-4,5-bisphosphate binding"/>
    <property type="evidence" value="ECO:0007669"/>
    <property type="project" value="TreeGrafter"/>
</dbReference>
<evidence type="ECO:0000256" key="8">
    <source>
        <dbReference type="ARBA" id="ARBA00022692"/>
    </source>
</evidence>
<evidence type="ECO:0000259" key="14">
    <source>
        <dbReference type="Pfam" id="PF17708"/>
    </source>
</evidence>
<feature type="region of interest" description="Disordered" evidence="12">
    <location>
        <begin position="492"/>
        <end position="512"/>
    </location>
</feature>
<dbReference type="Proteomes" id="UP000248480">
    <property type="component" value="Unplaced"/>
</dbReference>
<reference evidence="16" key="1">
    <citation type="submission" date="2025-08" db="UniProtKB">
        <authorList>
            <consortium name="RefSeq"/>
        </authorList>
    </citation>
    <scope>IDENTIFICATION</scope>
</reference>
<gene>
    <name evidence="16" type="primary">LOC101360566</name>
</gene>
<dbReference type="GO" id="GO:0070273">
    <property type="term" value="F:phosphatidylinositol-4-phosphate binding"/>
    <property type="evidence" value="ECO:0007669"/>
    <property type="project" value="TreeGrafter"/>
</dbReference>
<dbReference type="STRING" id="127582.A0A2Y9DEF5"/>
<evidence type="ECO:0000256" key="2">
    <source>
        <dbReference type="ARBA" id="ARBA00004651"/>
    </source>
</evidence>
<keyword evidence="7" id="KW-1210">Necrosis</keyword>
<dbReference type="RefSeq" id="XP_004373092.2">
    <property type="nucleotide sequence ID" value="XM_004373035.2"/>
</dbReference>
<dbReference type="GeneID" id="101360566"/>
<keyword evidence="4" id="KW-1134">Transmembrane beta strand</keyword>
<evidence type="ECO:0000256" key="4">
    <source>
        <dbReference type="ARBA" id="ARBA00022452"/>
    </source>
</evidence>
<evidence type="ECO:0000256" key="6">
    <source>
        <dbReference type="ARBA" id="ARBA00022490"/>
    </source>
</evidence>
<dbReference type="GO" id="GO:0070269">
    <property type="term" value="P:pyroptotic inflammatory response"/>
    <property type="evidence" value="ECO:0007669"/>
    <property type="project" value="TreeGrafter"/>
</dbReference>
<dbReference type="OrthoDB" id="9836623at2759"/>
<dbReference type="PANTHER" id="PTHR16399:SF31">
    <property type="entry name" value="GASDERMIN DOMAIN CONTAINING PROTEIN RGD1359449"/>
    <property type="match status" value="1"/>
</dbReference>
<evidence type="ECO:0000256" key="9">
    <source>
        <dbReference type="ARBA" id="ARBA00023136"/>
    </source>
</evidence>
<feature type="compositionally biased region" description="Low complexity" evidence="12">
    <location>
        <begin position="540"/>
        <end position="553"/>
    </location>
</feature>
<name>A0A2Y9DEF5_TRIMA</name>
<feature type="domain" description="Gasdermin PUB" evidence="14">
    <location>
        <begin position="254"/>
        <end position="419"/>
    </location>
</feature>
<evidence type="ECO:0000256" key="1">
    <source>
        <dbReference type="ARBA" id="ARBA00004496"/>
    </source>
</evidence>
<keyword evidence="9" id="KW-0472">Membrane</keyword>
<dbReference type="GO" id="GO:0042742">
    <property type="term" value="P:defense response to bacterium"/>
    <property type="evidence" value="ECO:0007669"/>
    <property type="project" value="TreeGrafter"/>
</dbReference>
<keyword evidence="6" id="KW-0963">Cytoplasm</keyword>
<evidence type="ECO:0000256" key="5">
    <source>
        <dbReference type="ARBA" id="ARBA00022475"/>
    </source>
</evidence>
<dbReference type="GO" id="GO:0005886">
    <property type="term" value="C:plasma membrane"/>
    <property type="evidence" value="ECO:0007669"/>
    <property type="project" value="UniProtKB-SubCell"/>
</dbReference>
<evidence type="ECO:0000259" key="13">
    <source>
        <dbReference type="Pfam" id="PF04598"/>
    </source>
</evidence>
<dbReference type="InParanoid" id="A0A2Y9DEF5"/>
<feature type="compositionally biased region" description="Polar residues" evidence="12">
    <location>
        <begin position="492"/>
        <end position="504"/>
    </location>
</feature>
<keyword evidence="8" id="KW-0812">Transmembrane</keyword>
<dbReference type="InterPro" id="IPR007677">
    <property type="entry name" value="Gasdermin"/>
</dbReference>
<sequence length="609" mass="65847">MSSLFAWDTKSLVRELGRKGELVPVDSLNSSPCLRPFCLVRKKHKRHPWPWDTPFIPTDFSLLDVLEPGSPVPELSRSKPIYIQETVTGAVTGALSLSTGLQGKVMGGGVVTHSSALALQTLKVSPRTWETLVEKRKLRMPRPSFLRELQSRKERESLYVVTEAVETLQDTTLQSLSKVEGAGQLSFFVPGHFKGQCQSHMAKEKTVTVPRGSVLAYRVLQLVIEEDHWAILYLPEGKLCRDTGRDEAPGEEPDFLGLQRRASAQLQDLATLPPELRYSLLGALQELLRDPWALQELEDMLEQALYTELPAQLEGPGGTILSTLRDPCGSLSPSRGRAVLCLLGALVVLSDTQHCLLAESLGKRILPQQLELVASMLEANFNQMEETTVSLPPEVLSSLQSEDAALALSLVQSCGLEMQGPGLQLVWDPEVVPQLSALYGALAGLQLLACPGPGPSTLLLEEGAQTAPQALDLPIQDHGWVLEGPTVDQGSSWRGSGGWFQNSRDSVHHSQPAVPAPAAIPQLLQLPQHPQPYPDFSNCPSTRSPTLTSPAAPAPAALPQLLQLPQHPQPYPDFSSCPSTCSPTDFSSCPSTCSPTLTCPAAPAPAALP</sequence>
<dbReference type="AlphaFoldDB" id="A0A2Y9DEF5"/>
<dbReference type="InterPro" id="IPR040460">
    <property type="entry name" value="Gasdermin_pore"/>
</dbReference>
<keyword evidence="11" id="KW-0449">Lipoprotein</keyword>
<dbReference type="GO" id="GO:0012501">
    <property type="term" value="P:programmed cell death"/>
    <property type="evidence" value="ECO:0007669"/>
    <property type="project" value="UniProtKB-KW"/>
</dbReference>
<dbReference type="PANTHER" id="PTHR16399">
    <property type="entry name" value="GASDERMIN"/>
    <property type="match status" value="1"/>
</dbReference>
<dbReference type="Pfam" id="PF17708">
    <property type="entry name" value="Gasdermin_C"/>
    <property type="match status" value="1"/>
</dbReference>
<accession>A0A2Y9DEF5</accession>
<evidence type="ECO:0000256" key="11">
    <source>
        <dbReference type="ARBA" id="ARBA00023288"/>
    </source>
</evidence>
<evidence type="ECO:0000256" key="3">
    <source>
        <dbReference type="ARBA" id="ARBA00009279"/>
    </source>
</evidence>
<feature type="region of interest" description="Disordered" evidence="12">
    <location>
        <begin position="531"/>
        <end position="553"/>
    </location>
</feature>
<dbReference type="InterPro" id="IPR041263">
    <property type="entry name" value="Gasdermin_PUB"/>
</dbReference>
<comment type="similarity">
    <text evidence="3">Belongs to the gasdermin family.</text>
</comment>
<evidence type="ECO:0000313" key="15">
    <source>
        <dbReference type="Proteomes" id="UP000248480"/>
    </source>
</evidence>
<evidence type="ECO:0000256" key="10">
    <source>
        <dbReference type="ARBA" id="ARBA00023139"/>
    </source>
</evidence>
<comment type="subcellular location">
    <subcellularLocation>
        <location evidence="2">Cell membrane</location>
        <topology evidence="2">Multi-pass membrane protein</topology>
    </subcellularLocation>
    <subcellularLocation>
        <location evidence="1">Cytoplasm</location>
    </subcellularLocation>
</comment>
<feature type="domain" description="Gasdermin pore forming" evidence="13">
    <location>
        <begin position="5"/>
        <end position="238"/>
    </location>
</feature>
<evidence type="ECO:0000256" key="12">
    <source>
        <dbReference type="SAM" id="MobiDB-lite"/>
    </source>
</evidence>
<organism evidence="15 16">
    <name type="scientific">Trichechus manatus latirostris</name>
    <name type="common">Florida manatee</name>
    <dbReference type="NCBI Taxonomy" id="127582"/>
    <lineage>
        <taxon>Eukaryota</taxon>
        <taxon>Metazoa</taxon>
        <taxon>Chordata</taxon>
        <taxon>Craniata</taxon>
        <taxon>Vertebrata</taxon>
        <taxon>Euteleostomi</taxon>
        <taxon>Mammalia</taxon>
        <taxon>Eutheria</taxon>
        <taxon>Afrotheria</taxon>
        <taxon>Sirenia</taxon>
        <taxon>Trichechidae</taxon>
        <taxon>Trichechus</taxon>
    </lineage>
</organism>
<proteinExistence type="inferred from homology"/>
<evidence type="ECO:0000256" key="7">
    <source>
        <dbReference type="ARBA" id="ARBA00022590"/>
    </source>
</evidence>
<keyword evidence="5" id="KW-1003">Cell membrane</keyword>
<evidence type="ECO:0000313" key="16">
    <source>
        <dbReference type="RefSeq" id="XP_004373092.2"/>
    </source>
</evidence>
<dbReference type="Pfam" id="PF04598">
    <property type="entry name" value="Gasdermin"/>
    <property type="match status" value="1"/>
</dbReference>
<keyword evidence="15" id="KW-1185">Reference proteome</keyword>
<keyword evidence="10" id="KW-0564">Palmitate</keyword>
<dbReference type="GO" id="GO:0001786">
    <property type="term" value="F:phosphatidylserine binding"/>
    <property type="evidence" value="ECO:0007669"/>
    <property type="project" value="TreeGrafter"/>
</dbReference>
<dbReference type="KEGG" id="tmu:101360566"/>